<proteinExistence type="predicted"/>
<dbReference type="InterPro" id="IPR003661">
    <property type="entry name" value="HisK_dim/P_dom"/>
</dbReference>
<dbReference type="Proteomes" id="UP000599523">
    <property type="component" value="Unassembled WGS sequence"/>
</dbReference>
<evidence type="ECO:0000256" key="7">
    <source>
        <dbReference type="ARBA" id="ARBA00022679"/>
    </source>
</evidence>
<comment type="catalytic activity">
    <reaction evidence="1">
        <text>ATP + protein L-histidine = ADP + protein N-phospho-L-histidine.</text>
        <dbReference type="EC" id="2.7.13.3"/>
    </reaction>
</comment>
<dbReference type="Pfam" id="PF02518">
    <property type="entry name" value="HATPase_c"/>
    <property type="match status" value="1"/>
</dbReference>
<dbReference type="Pfam" id="PF00672">
    <property type="entry name" value="HAMP"/>
    <property type="match status" value="1"/>
</dbReference>
<dbReference type="CDD" id="cd00082">
    <property type="entry name" value="HisKA"/>
    <property type="match status" value="1"/>
</dbReference>
<organism evidence="18 19">
    <name type="scientific">Azoarcus taiwanensis</name>
    <dbReference type="NCBI Taxonomy" id="666964"/>
    <lineage>
        <taxon>Bacteria</taxon>
        <taxon>Pseudomonadati</taxon>
        <taxon>Pseudomonadota</taxon>
        <taxon>Betaproteobacteria</taxon>
        <taxon>Rhodocyclales</taxon>
        <taxon>Zoogloeaceae</taxon>
        <taxon>Azoarcus</taxon>
    </lineage>
</organism>
<feature type="transmembrane region" description="Helical" evidence="15">
    <location>
        <begin position="12"/>
        <end position="33"/>
    </location>
</feature>
<accession>A0A972JC43</accession>
<dbReference type="SUPFAM" id="SSF55874">
    <property type="entry name" value="ATPase domain of HSP90 chaperone/DNA topoisomerase II/histidine kinase"/>
    <property type="match status" value="1"/>
</dbReference>
<dbReference type="Gene3D" id="1.10.287.130">
    <property type="match status" value="1"/>
</dbReference>
<dbReference type="PANTHER" id="PTHR44936:SF5">
    <property type="entry name" value="SENSOR HISTIDINE KINASE ENVZ"/>
    <property type="match status" value="1"/>
</dbReference>
<dbReference type="InterPro" id="IPR003660">
    <property type="entry name" value="HAMP_dom"/>
</dbReference>
<dbReference type="Gene3D" id="3.30.565.10">
    <property type="entry name" value="Histidine kinase-like ATPase, C-terminal domain"/>
    <property type="match status" value="1"/>
</dbReference>
<evidence type="ECO:0000313" key="18">
    <source>
        <dbReference type="EMBL" id="NMG04793.1"/>
    </source>
</evidence>
<dbReference type="InterPro" id="IPR005467">
    <property type="entry name" value="His_kinase_dom"/>
</dbReference>
<feature type="transmembrane region" description="Helical" evidence="15">
    <location>
        <begin position="167"/>
        <end position="186"/>
    </location>
</feature>
<evidence type="ECO:0000256" key="3">
    <source>
        <dbReference type="ARBA" id="ARBA00012438"/>
    </source>
</evidence>
<keyword evidence="9" id="KW-0547">Nucleotide-binding</keyword>
<dbReference type="EMBL" id="WTVM01000156">
    <property type="protein sequence ID" value="NMG04793.1"/>
    <property type="molecule type" value="Genomic_DNA"/>
</dbReference>
<dbReference type="InterPro" id="IPR036097">
    <property type="entry name" value="HisK_dim/P_sf"/>
</dbReference>
<evidence type="ECO:0000256" key="14">
    <source>
        <dbReference type="ARBA" id="ARBA00023136"/>
    </source>
</evidence>
<evidence type="ECO:0000256" key="6">
    <source>
        <dbReference type="ARBA" id="ARBA00022553"/>
    </source>
</evidence>
<dbReference type="PROSITE" id="PS50885">
    <property type="entry name" value="HAMP"/>
    <property type="match status" value="1"/>
</dbReference>
<keyword evidence="5" id="KW-0997">Cell inner membrane</keyword>
<comment type="caution">
    <text evidence="18">The sequence shown here is derived from an EMBL/GenBank/DDBJ whole genome shotgun (WGS) entry which is preliminary data.</text>
</comment>
<sequence length="448" mass="49238">MRLLPRTLFARLMLIWLLGIAAVLAVSVTLFLGERDRFDRKVLFEGIAREAATAIDVVDQLAPHERERWIESMGRRRLRLFLAPPPEDARPLPPRFPLVESMRAALPDRDVRIYAIPQRDDDRGPHHTRLVAVVTLSDGTSLSMRLAIPQVPATGIASGTPSTPARALAALVALVIGIGGLTWVGVRIATRPLTRLADAARAIGEQPNRPALDEHGPAEVAYAAAALNQMQANIHEHVRDRTRILAAISHDLLTPITRLRLRAEQVEDDALRERIQADLDAMQSLAREGLDYARSMDAPPRLQNLDMGALLDSLCADAQDMGWAVQRTDALTATCRADPMGLRRALWNLVENGIKFGQRVDIAMERQASTLELSIRDHGPGLPEDELEKVFEPFYRTEASRNRDTGGTGLGLAIAHNLITAQHGRIRLENAADGGLVARVSLPVPPRS</sequence>
<keyword evidence="14 15" id="KW-0472">Membrane</keyword>
<evidence type="ECO:0000256" key="2">
    <source>
        <dbReference type="ARBA" id="ARBA00004429"/>
    </source>
</evidence>
<keyword evidence="7" id="KW-0808">Transferase</keyword>
<dbReference type="EC" id="2.7.13.3" evidence="3"/>
<keyword evidence="19" id="KW-1185">Reference proteome</keyword>
<dbReference type="InterPro" id="IPR050980">
    <property type="entry name" value="2C_sensor_his_kinase"/>
</dbReference>
<name>A0A972JC43_9RHOO</name>
<evidence type="ECO:0000256" key="1">
    <source>
        <dbReference type="ARBA" id="ARBA00000085"/>
    </source>
</evidence>
<evidence type="ECO:0000259" key="17">
    <source>
        <dbReference type="PROSITE" id="PS50885"/>
    </source>
</evidence>
<dbReference type="PROSITE" id="PS50109">
    <property type="entry name" value="HIS_KIN"/>
    <property type="match status" value="1"/>
</dbReference>
<dbReference type="CDD" id="cd00075">
    <property type="entry name" value="HATPase"/>
    <property type="match status" value="1"/>
</dbReference>
<keyword evidence="6" id="KW-0597">Phosphoprotein</keyword>
<evidence type="ECO:0000256" key="15">
    <source>
        <dbReference type="SAM" id="Phobius"/>
    </source>
</evidence>
<dbReference type="InterPro" id="IPR004358">
    <property type="entry name" value="Sig_transdc_His_kin-like_C"/>
</dbReference>
<evidence type="ECO:0000256" key="5">
    <source>
        <dbReference type="ARBA" id="ARBA00022519"/>
    </source>
</evidence>
<dbReference type="GO" id="GO:0005886">
    <property type="term" value="C:plasma membrane"/>
    <property type="evidence" value="ECO:0007669"/>
    <property type="project" value="UniProtKB-SubCell"/>
</dbReference>
<evidence type="ECO:0000256" key="13">
    <source>
        <dbReference type="ARBA" id="ARBA00023012"/>
    </source>
</evidence>
<dbReference type="PANTHER" id="PTHR44936">
    <property type="entry name" value="SENSOR PROTEIN CREC"/>
    <property type="match status" value="1"/>
</dbReference>
<dbReference type="SMART" id="SM00304">
    <property type="entry name" value="HAMP"/>
    <property type="match status" value="1"/>
</dbReference>
<keyword evidence="12 15" id="KW-1133">Transmembrane helix</keyword>
<evidence type="ECO:0000256" key="4">
    <source>
        <dbReference type="ARBA" id="ARBA00022475"/>
    </source>
</evidence>
<dbReference type="RefSeq" id="WP_168989430.1">
    <property type="nucleotide sequence ID" value="NZ_CAWPHM010000062.1"/>
</dbReference>
<dbReference type="GO" id="GO:0000155">
    <property type="term" value="F:phosphorelay sensor kinase activity"/>
    <property type="evidence" value="ECO:0007669"/>
    <property type="project" value="InterPro"/>
</dbReference>
<dbReference type="PRINTS" id="PR00344">
    <property type="entry name" value="BCTRLSENSOR"/>
</dbReference>
<dbReference type="InterPro" id="IPR036890">
    <property type="entry name" value="HATPase_C_sf"/>
</dbReference>
<keyword evidence="10" id="KW-0418">Kinase</keyword>
<dbReference type="SMART" id="SM00388">
    <property type="entry name" value="HisKA"/>
    <property type="match status" value="1"/>
</dbReference>
<evidence type="ECO:0000256" key="12">
    <source>
        <dbReference type="ARBA" id="ARBA00022989"/>
    </source>
</evidence>
<reference evidence="18" key="1">
    <citation type="submission" date="2019-12" db="EMBL/GenBank/DDBJ databases">
        <title>Comparative genomics gives insights into the taxonomy of the Azoarcus-Aromatoleum group and reveals separate origins of nif in the plant-associated Azoarcus and non-plant-associated Aromatoleum sub-groups.</title>
        <authorList>
            <person name="Lafos M."/>
            <person name="Maluk M."/>
            <person name="Batista M."/>
            <person name="Junghare M."/>
            <person name="Carmona M."/>
            <person name="Faoro H."/>
            <person name="Cruz L.M."/>
            <person name="Battistoni F."/>
            <person name="De Souza E."/>
            <person name="Pedrosa F."/>
            <person name="Chen W.-M."/>
            <person name="Poole P.S."/>
            <person name="Dixon R.A."/>
            <person name="James E.K."/>
        </authorList>
    </citation>
    <scope>NUCLEOTIDE SEQUENCE</scope>
    <source>
        <strain evidence="18">NSC3</strain>
    </source>
</reference>
<dbReference type="AlphaFoldDB" id="A0A972JC43"/>
<keyword evidence="11" id="KW-0067">ATP-binding</keyword>
<feature type="domain" description="Histidine kinase" evidence="16">
    <location>
        <begin position="247"/>
        <end position="446"/>
    </location>
</feature>
<evidence type="ECO:0000256" key="9">
    <source>
        <dbReference type="ARBA" id="ARBA00022741"/>
    </source>
</evidence>
<evidence type="ECO:0000259" key="16">
    <source>
        <dbReference type="PROSITE" id="PS50109"/>
    </source>
</evidence>
<dbReference type="InterPro" id="IPR003594">
    <property type="entry name" value="HATPase_dom"/>
</dbReference>
<comment type="subcellular location">
    <subcellularLocation>
        <location evidence="2">Cell inner membrane</location>
        <topology evidence="2">Multi-pass membrane protein</topology>
    </subcellularLocation>
</comment>
<feature type="domain" description="HAMP" evidence="17">
    <location>
        <begin position="187"/>
        <end position="239"/>
    </location>
</feature>
<dbReference type="SMART" id="SM00387">
    <property type="entry name" value="HATPase_c"/>
    <property type="match status" value="1"/>
</dbReference>
<dbReference type="SUPFAM" id="SSF47384">
    <property type="entry name" value="Homodimeric domain of signal transducing histidine kinase"/>
    <property type="match status" value="1"/>
</dbReference>
<protein>
    <recommendedName>
        <fullName evidence="3">histidine kinase</fullName>
        <ecNumber evidence="3">2.7.13.3</ecNumber>
    </recommendedName>
</protein>
<keyword evidence="4" id="KW-1003">Cell membrane</keyword>
<keyword evidence="13" id="KW-0902">Two-component regulatory system</keyword>
<evidence type="ECO:0000256" key="11">
    <source>
        <dbReference type="ARBA" id="ARBA00022840"/>
    </source>
</evidence>
<dbReference type="GO" id="GO:0005524">
    <property type="term" value="F:ATP binding"/>
    <property type="evidence" value="ECO:0007669"/>
    <property type="project" value="UniProtKB-KW"/>
</dbReference>
<evidence type="ECO:0000256" key="8">
    <source>
        <dbReference type="ARBA" id="ARBA00022692"/>
    </source>
</evidence>
<keyword evidence="8 15" id="KW-0812">Transmembrane</keyword>
<gene>
    <name evidence="18" type="ORF">GPA21_17715</name>
</gene>
<evidence type="ECO:0000256" key="10">
    <source>
        <dbReference type="ARBA" id="ARBA00022777"/>
    </source>
</evidence>
<evidence type="ECO:0000313" key="19">
    <source>
        <dbReference type="Proteomes" id="UP000599523"/>
    </source>
</evidence>